<comment type="caution">
    <text evidence="1">The sequence shown here is derived from an EMBL/GenBank/DDBJ whole genome shotgun (WGS) entry which is preliminary data.</text>
</comment>
<gene>
    <name evidence="1" type="ORF">PsorP6_013554</name>
</gene>
<dbReference type="EMBL" id="CM047588">
    <property type="protein sequence ID" value="KAI9905877.1"/>
    <property type="molecule type" value="Genomic_DNA"/>
</dbReference>
<sequence>MTTGDEGDATPFINVTVQPIADTLHNPGYQKHGNEDMYSIHTGRCLAAQIFIGPTFING</sequence>
<organism evidence="1 2">
    <name type="scientific">Peronosclerospora sorghi</name>
    <dbReference type="NCBI Taxonomy" id="230839"/>
    <lineage>
        <taxon>Eukaryota</taxon>
        <taxon>Sar</taxon>
        <taxon>Stramenopiles</taxon>
        <taxon>Oomycota</taxon>
        <taxon>Peronosporomycetes</taxon>
        <taxon>Peronosporales</taxon>
        <taxon>Peronosporaceae</taxon>
        <taxon>Peronosclerospora</taxon>
    </lineage>
</organism>
<evidence type="ECO:0000313" key="2">
    <source>
        <dbReference type="Proteomes" id="UP001163321"/>
    </source>
</evidence>
<keyword evidence="2" id="KW-1185">Reference proteome</keyword>
<evidence type="ECO:0000313" key="1">
    <source>
        <dbReference type="EMBL" id="KAI9905877.1"/>
    </source>
</evidence>
<reference evidence="1 2" key="1">
    <citation type="journal article" date="2022" name="bioRxiv">
        <title>The genome of the oomycete Peronosclerospora sorghi, a cosmopolitan pathogen of maize and sorghum, is inflated with dispersed pseudogenes.</title>
        <authorList>
            <person name="Fletcher K."/>
            <person name="Martin F."/>
            <person name="Isakeit T."/>
            <person name="Cavanaugh K."/>
            <person name="Magill C."/>
            <person name="Michelmore R."/>
        </authorList>
    </citation>
    <scope>NUCLEOTIDE SEQUENCE [LARGE SCALE GENOMIC DNA]</scope>
    <source>
        <strain evidence="1">P6</strain>
    </source>
</reference>
<name>A0ACC0VI42_9STRA</name>
<protein>
    <submittedName>
        <fullName evidence="1">Uncharacterized protein</fullName>
    </submittedName>
</protein>
<dbReference type="Proteomes" id="UP001163321">
    <property type="component" value="Chromosome 9"/>
</dbReference>
<proteinExistence type="predicted"/>
<accession>A0ACC0VI42</accession>